<dbReference type="GO" id="GO:0003677">
    <property type="term" value="F:DNA binding"/>
    <property type="evidence" value="ECO:0007669"/>
    <property type="project" value="InterPro"/>
</dbReference>
<dbReference type="Proteomes" id="UP000182983">
    <property type="component" value="Unassembled WGS sequence"/>
</dbReference>
<proteinExistence type="predicted"/>
<evidence type="ECO:0000313" key="2">
    <source>
        <dbReference type="EMBL" id="SEH53465.1"/>
    </source>
</evidence>
<keyword evidence="3" id="KW-1185">Reference proteome</keyword>
<accession>A0A1H6IVK1</accession>
<dbReference type="AlphaFoldDB" id="A0A1H6IVK1"/>
<organism evidence="2 3">
    <name type="scientific">Magnetospirillum fulvum</name>
    <name type="common">Rhodospirillum fulvum</name>
    <dbReference type="NCBI Taxonomy" id="1082"/>
    <lineage>
        <taxon>Bacteria</taxon>
        <taxon>Pseudomonadati</taxon>
        <taxon>Pseudomonadota</taxon>
        <taxon>Alphaproteobacteria</taxon>
        <taxon>Rhodospirillales</taxon>
        <taxon>Rhodospirillaceae</taxon>
        <taxon>Magnetospirillum</taxon>
    </lineage>
</organism>
<feature type="region of interest" description="Disordered" evidence="1">
    <location>
        <begin position="1"/>
        <end position="25"/>
    </location>
</feature>
<protein>
    <submittedName>
        <fullName evidence="2">Uncharacterized protein</fullName>
    </submittedName>
</protein>
<evidence type="ECO:0000313" key="3">
    <source>
        <dbReference type="Proteomes" id="UP000182983"/>
    </source>
</evidence>
<evidence type="ECO:0000256" key="1">
    <source>
        <dbReference type="SAM" id="MobiDB-lite"/>
    </source>
</evidence>
<dbReference type="OrthoDB" id="7873969at2"/>
<feature type="compositionally biased region" description="Polar residues" evidence="1">
    <location>
        <begin position="70"/>
        <end position="84"/>
    </location>
</feature>
<feature type="compositionally biased region" description="Gly residues" evidence="1">
    <location>
        <begin position="1"/>
        <end position="10"/>
    </location>
</feature>
<feature type="region of interest" description="Disordered" evidence="1">
    <location>
        <begin position="70"/>
        <end position="92"/>
    </location>
</feature>
<reference evidence="3" key="1">
    <citation type="submission" date="2016-10" db="EMBL/GenBank/DDBJ databases">
        <authorList>
            <person name="Varghese N."/>
            <person name="Submissions S."/>
        </authorList>
    </citation>
    <scope>NUCLEOTIDE SEQUENCE [LARGE SCALE GENOMIC DNA]</scope>
    <source>
        <strain evidence="3">DSM 13234</strain>
    </source>
</reference>
<name>A0A1H6IVK1_MAGFU</name>
<dbReference type="InterPro" id="IPR011010">
    <property type="entry name" value="DNA_brk_join_enz"/>
</dbReference>
<sequence>MIFEIDGGGNSIRHSHARPSIAANNGATEHQMMAIYGWESPKQAALYTRKADRKRLADQAMHLLVPEQTGAESVSLSAQKTAGETINGKKDL</sequence>
<dbReference type="EMBL" id="FNWO01000013">
    <property type="protein sequence ID" value="SEH53465.1"/>
    <property type="molecule type" value="Genomic_DNA"/>
</dbReference>
<dbReference type="RefSeq" id="WP_074769681.1">
    <property type="nucleotide sequence ID" value="NZ_FNWO01000013.1"/>
</dbReference>
<gene>
    <name evidence="2" type="ORF">SAMN04244559_02824</name>
</gene>
<dbReference type="SUPFAM" id="SSF56349">
    <property type="entry name" value="DNA breaking-rejoining enzymes"/>
    <property type="match status" value="1"/>
</dbReference>